<dbReference type="InterPro" id="IPR055355">
    <property type="entry name" value="ZP-C"/>
</dbReference>
<dbReference type="Proteomes" id="UP000472271">
    <property type="component" value="Chromosome 3"/>
</dbReference>
<feature type="signal peptide" evidence="3">
    <location>
        <begin position="1"/>
        <end position="19"/>
    </location>
</feature>
<organism evidence="5 6">
    <name type="scientific">Sphaeramia orbicularis</name>
    <name type="common">orbiculate cardinalfish</name>
    <dbReference type="NCBI Taxonomy" id="375764"/>
    <lineage>
        <taxon>Eukaryota</taxon>
        <taxon>Metazoa</taxon>
        <taxon>Chordata</taxon>
        <taxon>Craniata</taxon>
        <taxon>Vertebrata</taxon>
        <taxon>Euteleostomi</taxon>
        <taxon>Actinopterygii</taxon>
        <taxon>Neopterygii</taxon>
        <taxon>Teleostei</taxon>
        <taxon>Neoteleostei</taxon>
        <taxon>Acanthomorphata</taxon>
        <taxon>Gobiaria</taxon>
        <taxon>Kurtiformes</taxon>
        <taxon>Apogonoidei</taxon>
        <taxon>Apogonidae</taxon>
        <taxon>Apogoninae</taxon>
        <taxon>Sphaeramia</taxon>
    </lineage>
</organism>
<evidence type="ECO:0000313" key="5">
    <source>
        <dbReference type="Ensembl" id="ENSSORP00005023610.1"/>
    </source>
</evidence>
<name>A0A673A289_9TELE</name>
<proteinExistence type="predicted"/>
<evidence type="ECO:0000256" key="1">
    <source>
        <dbReference type="ARBA" id="ARBA00022729"/>
    </source>
</evidence>
<dbReference type="Gene3D" id="2.60.40.3210">
    <property type="entry name" value="Zona pellucida, ZP-N domain"/>
    <property type="match status" value="1"/>
</dbReference>
<evidence type="ECO:0000313" key="6">
    <source>
        <dbReference type="Proteomes" id="UP000472271"/>
    </source>
</evidence>
<evidence type="ECO:0000256" key="2">
    <source>
        <dbReference type="ARBA" id="ARBA00023157"/>
    </source>
</evidence>
<feature type="domain" description="ZP" evidence="4">
    <location>
        <begin position="375"/>
        <end position="562"/>
    </location>
</feature>
<reference evidence="5" key="2">
    <citation type="submission" date="2025-08" db="UniProtKB">
        <authorList>
            <consortium name="Ensembl"/>
        </authorList>
    </citation>
    <scope>IDENTIFICATION</scope>
</reference>
<evidence type="ECO:0000259" key="4">
    <source>
        <dbReference type="PROSITE" id="PS51034"/>
    </source>
</evidence>
<dbReference type="InterPro" id="IPR055356">
    <property type="entry name" value="ZP-N"/>
</dbReference>
<dbReference type="InParanoid" id="A0A673A289"/>
<dbReference type="Pfam" id="PF23344">
    <property type="entry name" value="ZP-N"/>
    <property type="match status" value="1"/>
</dbReference>
<dbReference type="Ensembl" id="ENSSORT00005024306.1">
    <property type="protein sequence ID" value="ENSSORP00005023610.1"/>
    <property type="gene ID" value="ENSSORG00005011434.1"/>
</dbReference>
<dbReference type="SMART" id="SM00241">
    <property type="entry name" value="ZP"/>
    <property type="match status" value="1"/>
</dbReference>
<keyword evidence="2" id="KW-1015">Disulfide bond</keyword>
<dbReference type="PANTHER" id="PTHR14002:SF59">
    <property type="entry name" value="CUB AND ZONA PELLUCIDA-LIKE DOMAIN-CONTAINING PROTEIN 1-RELATED"/>
    <property type="match status" value="1"/>
</dbReference>
<dbReference type="PANTHER" id="PTHR14002">
    <property type="entry name" value="ENDOGLIN/TGF-BETA RECEPTOR TYPE III"/>
    <property type="match status" value="1"/>
</dbReference>
<dbReference type="AlphaFoldDB" id="A0A673A289"/>
<dbReference type="InterPro" id="IPR042235">
    <property type="entry name" value="ZP-C_dom"/>
</dbReference>
<keyword evidence="1 3" id="KW-0732">Signal</keyword>
<dbReference type="PROSITE" id="PS51034">
    <property type="entry name" value="ZP_2"/>
    <property type="match status" value="1"/>
</dbReference>
<keyword evidence="6" id="KW-1185">Reference proteome</keyword>
<reference evidence="5" key="1">
    <citation type="submission" date="2019-06" db="EMBL/GenBank/DDBJ databases">
        <authorList>
            <consortium name="Wellcome Sanger Institute Data Sharing"/>
        </authorList>
    </citation>
    <scope>NUCLEOTIDE SEQUENCE [LARGE SCALE GENOMIC DNA]</scope>
</reference>
<sequence>MEAGTVLLILVALFGVAAAQDFYGDSISFMPLKKKQDGTIQVTFYNRENGRTNCPNQVNYTCDSGACTSIKEGLNLQTDHDNTGQNRWCQSEGKTTVTVSTNKTSFSLSDSGCCWLSGTKTWTTHAELDVGTRSDTHGLNSCPVTTTVAALRVPQNCFSRLHLLAHDPDGDDVKCRFAGNSPANFTLDETKCMLTKDGDVSVGVHVFELMLEDFPTKNITLSYQDGSSVFHDASDVNSNPLCSVKLQFSLEVLPPLANCKAGHIQPMFLSKTPSHGDVLHASVGHMFHLHAEAQAHHSSIHTFQVSGPQNMTKQFTDKAHGKAGLTLSWMPHETDVYRFVPVCFTAETNETQSEMRCVIVMVTRSTIVQGKASVTCGPNKMTVALDKASMPGIDENFLMLRDKSCSLTSNGTHIMGSMSFSTCGTKLEDKGDFIVFENEIDSFELPTEVITRRKKVKIGFSCQFPKTVSISSYYNLHKTDYIFTESSFGSFGYAFEIYQDNNFTDKVSASEYPVEVNLLEMVYLGIEASSDVPNVTLFVESCKATPDDNPDNSLSYDLIKDG</sequence>
<dbReference type="InterPro" id="IPR001507">
    <property type="entry name" value="ZP_dom"/>
</dbReference>
<feature type="chain" id="PRO_5025356720" description="ZP domain-containing protein" evidence="3">
    <location>
        <begin position="20"/>
        <end position="562"/>
    </location>
</feature>
<accession>A0A673A289</accession>
<reference evidence="5" key="3">
    <citation type="submission" date="2025-09" db="UniProtKB">
        <authorList>
            <consortium name="Ensembl"/>
        </authorList>
    </citation>
    <scope>IDENTIFICATION</scope>
</reference>
<dbReference type="Pfam" id="PF00100">
    <property type="entry name" value="Zona_pellucida"/>
    <property type="match status" value="1"/>
</dbReference>
<dbReference type="Gene3D" id="2.60.40.4100">
    <property type="entry name" value="Zona pellucida, ZP-C domain"/>
    <property type="match status" value="1"/>
</dbReference>
<gene>
    <name evidence="5" type="primary">LOC115417157</name>
</gene>
<protein>
    <recommendedName>
        <fullName evidence="4">ZP domain-containing protein</fullName>
    </recommendedName>
</protein>
<evidence type="ECO:0000256" key="3">
    <source>
        <dbReference type="SAM" id="SignalP"/>
    </source>
</evidence>